<dbReference type="Proteomes" id="UP001443914">
    <property type="component" value="Unassembled WGS sequence"/>
</dbReference>
<evidence type="ECO:0000313" key="1">
    <source>
        <dbReference type="EMBL" id="KAK9684664.1"/>
    </source>
</evidence>
<reference evidence="1" key="1">
    <citation type="submission" date="2024-03" db="EMBL/GenBank/DDBJ databases">
        <title>WGS assembly of Saponaria officinalis var. Norfolk2.</title>
        <authorList>
            <person name="Jenkins J."/>
            <person name="Shu S."/>
            <person name="Grimwood J."/>
            <person name="Barry K."/>
            <person name="Goodstein D."/>
            <person name="Schmutz J."/>
            <person name="Leebens-Mack J."/>
            <person name="Osbourn A."/>
        </authorList>
    </citation>
    <scope>NUCLEOTIDE SEQUENCE [LARGE SCALE GENOMIC DNA]</scope>
    <source>
        <strain evidence="1">JIC</strain>
    </source>
</reference>
<evidence type="ECO:0000313" key="2">
    <source>
        <dbReference type="Proteomes" id="UP001443914"/>
    </source>
</evidence>
<proteinExistence type="predicted"/>
<name>A0AAW1I7K6_SAPOF</name>
<keyword evidence="2" id="KW-1185">Reference proteome</keyword>
<accession>A0AAW1I7K6</accession>
<dbReference type="EMBL" id="JBDFQZ010000010">
    <property type="protein sequence ID" value="KAK9684664.1"/>
    <property type="molecule type" value="Genomic_DNA"/>
</dbReference>
<comment type="caution">
    <text evidence="1">The sequence shown here is derived from an EMBL/GenBank/DDBJ whole genome shotgun (WGS) entry which is preliminary data.</text>
</comment>
<gene>
    <name evidence="1" type="ORF">RND81_10G223800</name>
</gene>
<protein>
    <submittedName>
        <fullName evidence="1">Uncharacterized protein</fullName>
    </submittedName>
</protein>
<sequence length="115" mass="12737">MAKGLLKLLGKQYLENHRKNKVSAGLSEFLWPSKEGKTRVEFRSPVPDFPPPGQLIVVPSDGGRMKPGGEYCLAACDDGTVRWLPELECLNESHVWTVQLFDVGAGVLAQMRNID</sequence>
<organism evidence="1 2">
    <name type="scientific">Saponaria officinalis</name>
    <name type="common">Common soapwort</name>
    <name type="synonym">Lychnis saponaria</name>
    <dbReference type="NCBI Taxonomy" id="3572"/>
    <lineage>
        <taxon>Eukaryota</taxon>
        <taxon>Viridiplantae</taxon>
        <taxon>Streptophyta</taxon>
        <taxon>Embryophyta</taxon>
        <taxon>Tracheophyta</taxon>
        <taxon>Spermatophyta</taxon>
        <taxon>Magnoliopsida</taxon>
        <taxon>eudicotyledons</taxon>
        <taxon>Gunneridae</taxon>
        <taxon>Pentapetalae</taxon>
        <taxon>Caryophyllales</taxon>
        <taxon>Caryophyllaceae</taxon>
        <taxon>Caryophylleae</taxon>
        <taxon>Saponaria</taxon>
    </lineage>
</organism>
<dbReference type="AlphaFoldDB" id="A0AAW1I7K6"/>